<protein>
    <recommendedName>
        <fullName evidence="3">HEAT repeat domain-containing protein</fullName>
    </recommendedName>
</protein>
<comment type="caution">
    <text evidence="1">The sequence shown here is derived from an EMBL/GenBank/DDBJ whole genome shotgun (WGS) entry which is preliminary data.</text>
</comment>
<evidence type="ECO:0000313" key="1">
    <source>
        <dbReference type="EMBL" id="GAA1082606.1"/>
    </source>
</evidence>
<evidence type="ECO:0000313" key="2">
    <source>
        <dbReference type="Proteomes" id="UP001499987"/>
    </source>
</evidence>
<dbReference type="RefSeq" id="WP_344623817.1">
    <property type="nucleotide sequence ID" value="NZ_BAAALD010000020.1"/>
</dbReference>
<evidence type="ECO:0008006" key="3">
    <source>
        <dbReference type="Google" id="ProtNLM"/>
    </source>
</evidence>
<reference evidence="2" key="1">
    <citation type="journal article" date="2019" name="Int. J. Syst. Evol. Microbiol.">
        <title>The Global Catalogue of Microorganisms (GCM) 10K type strain sequencing project: providing services to taxonomists for standard genome sequencing and annotation.</title>
        <authorList>
            <consortium name="The Broad Institute Genomics Platform"/>
            <consortium name="The Broad Institute Genome Sequencing Center for Infectious Disease"/>
            <person name="Wu L."/>
            <person name="Ma J."/>
        </authorList>
    </citation>
    <scope>NUCLEOTIDE SEQUENCE [LARGE SCALE GENOMIC DNA]</scope>
    <source>
        <strain evidence="2">JCM 13002</strain>
    </source>
</reference>
<organism evidence="1 2">
    <name type="scientific">Kitasatospora arboriphila</name>
    <dbReference type="NCBI Taxonomy" id="258052"/>
    <lineage>
        <taxon>Bacteria</taxon>
        <taxon>Bacillati</taxon>
        <taxon>Actinomycetota</taxon>
        <taxon>Actinomycetes</taxon>
        <taxon>Kitasatosporales</taxon>
        <taxon>Streptomycetaceae</taxon>
        <taxon>Kitasatospora</taxon>
    </lineage>
</organism>
<name>A0ABP4E223_9ACTN</name>
<gene>
    <name evidence="1" type="ORF">GCM10009663_27000</name>
</gene>
<accession>A0ABP4E223</accession>
<proteinExistence type="predicted"/>
<dbReference type="Proteomes" id="UP001499987">
    <property type="component" value="Unassembled WGS sequence"/>
</dbReference>
<keyword evidence="2" id="KW-1185">Reference proteome</keyword>
<sequence>MYALERFRSLVRSLSWVEIEFARPAVRPGHVEALAAFYWTLDDWPRRIALVQLVQDQDHPALRPVMLDVLRAPLAEDTENVELTKAAALRLIDPRYDTFTAFYEDRAALAAAVHEVLAAHGSGVE</sequence>
<dbReference type="EMBL" id="BAAALD010000020">
    <property type="protein sequence ID" value="GAA1082606.1"/>
    <property type="molecule type" value="Genomic_DNA"/>
</dbReference>